<dbReference type="KEGG" id="coh:EAV92_08595"/>
<dbReference type="AlphaFoldDB" id="A0A3G3JWK3"/>
<dbReference type="Proteomes" id="UP000269097">
    <property type="component" value="Chromosome"/>
</dbReference>
<accession>A0A3G3JWK3</accession>
<evidence type="ECO:0000259" key="1">
    <source>
        <dbReference type="Pfam" id="PF01521"/>
    </source>
</evidence>
<dbReference type="InterPro" id="IPR000361">
    <property type="entry name" value="ATAP_core_dom"/>
</dbReference>
<proteinExistence type="predicted"/>
<gene>
    <name evidence="2" type="ORF">EAV92_08595</name>
</gene>
<name>A0A3G3JWK3_9BACL</name>
<dbReference type="Gene3D" id="2.60.300.12">
    <property type="entry name" value="HesB-like domain"/>
    <property type="match status" value="1"/>
</dbReference>
<feature type="domain" description="Core" evidence="1">
    <location>
        <begin position="1"/>
        <end position="103"/>
    </location>
</feature>
<sequence>MKIQWSAESVEKLREKFGQDIRGFRLVYDTEGCGCAVNGVPALWASDGPGPDDVAADSEPLTLWHDPKHEVFFDEVLRVAFLPDRQSFRLSSDSQTYTTRLVLEDHRR</sequence>
<dbReference type="EMBL" id="CP033433">
    <property type="protein sequence ID" value="AYQ72618.1"/>
    <property type="molecule type" value="Genomic_DNA"/>
</dbReference>
<dbReference type="SUPFAM" id="SSF89360">
    <property type="entry name" value="HesB-like domain"/>
    <property type="match status" value="1"/>
</dbReference>
<evidence type="ECO:0000313" key="3">
    <source>
        <dbReference type="Proteomes" id="UP000269097"/>
    </source>
</evidence>
<dbReference type="Pfam" id="PF01521">
    <property type="entry name" value="Fe-S_biosyn"/>
    <property type="match status" value="1"/>
</dbReference>
<dbReference type="InterPro" id="IPR035903">
    <property type="entry name" value="HesB-like_dom_sf"/>
</dbReference>
<protein>
    <submittedName>
        <fullName evidence="2">Iron-sulfur cluster biosynthesis family protein</fullName>
    </submittedName>
</protein>
<organism evidence="2 3">
    <name type="scientific">Cohnella candidum</name>
    <dbReference type="NCBI Taxonomy" id="2674991"/>
    <lineage>
        <taxon>Bacteria</taxon>
        <taxon>Bacillati</taxon>
        <taxon>Bacillota</taxon>
        <taxon>Bacilli</taxon>
        <taxon>Bacillales</taxon>
        <taxon>Paenibacillaceae</taxon>
        <taxon>Cohnella</taxon>
    </lineage>
</organism>
<reference evidence="2 3" key="1">
    <citation type="submission" date="2018-10" db="EMBL/GenBank/DDBJ databases">
        <title>Genome Sequence of Cohnella sp.</title>
        <authorList>
            <person name="Srinivasan S."/>
            <person name="Kim M.K."/>
        </authorList>
    </citation>
    <scope>NUCLEOTIDE SEQUENCE [LARGE SCALE GENOMIC DNA]</scope>
    <source>
        <strain evidence="2 3">18JY8-7</strain>
    </source>
</reference>
<evidence type="ECO:0000313" key="2">
    <source>
        <dbReference type="EMBL" id="AYQ72618.1"/>
    </source>
</evidence>
<keyword evidence="3" id="KW-1185">Reference proteome</keyword>
<dbReference type="RefSeq" id="WP_123040688.1">
    <property type="nucleotide sequence ID" value="NZ_CP033433.1"/>
</dbReference>